<dbReference type="Gene3D" id="2.60.40.10">
    <property type="entry name" value="Immunoglobulins"/>
    <property type="match status" value="2"/>
</dbReference>
<dbReference type="AlphaFoldDB" id="A0A285ZQV1"/>
<organism evidence="1 2">
    <name type="scientific">Pedobacter xixiisoli</name>
    <dbReference type="NCBI Taxonomy" id="1476464"/>
    <lineage>
        <taxon>Bacteria</taxon>
        <taxon>Pseudomonadati</taxon>
        <taxon>Bacteroidota</taxon>
        <taxon>Sphingobacteriia</taxon>
        <taxon>Sphingobacteriales</taxon>
        <taxon>Sphingobacteriaceae</taxon>
        <taxon>Pedobacter</taxon>
    </lineage>
</organism>
<name>A0A285ZQV1_9SPHI</name>
<dbReference type="SUPFAM" id="SSF49265">
    <property type="entry name" value="Fibronectin type III"/>
    <property type="match status" value="1"/>
</dbReference>
<accession>A0A285ZQV1</accession>
<dbReference type="EMBL" id="OCMT01000001">
    <property type="protein sequence ID" value="SOD12041.1"/>
    <property type="molecule type" value="Genomic_DNA"/>
</dbReference>
<evidence type="ECO:0008006" key="3">
    <source>
        <dbReference type="Google" id="ProtNLM"/>
    </source>
</evidence>
<dbReference type="Proteomes" id="UP000219281">
    <property type="component" value="Unassembled WGS sequence"/>
</dbReference>
<dbReference type="RefSeq" id="WP_097128236.1">
    <property type="nucleotide sequence ID" value="NZ_OCMT01000001.1"/>
</dbReference>
<sequence>MKKLFYILILSVFVFSCKKDSGDDEKIALVSPAKGELCTSGRIVSSTSSTVMFKWAPISGGRDYQITFKNLALGTTESKFIDGSGVYEHALLRNTPYSWQVTAVASNGKTIASETWNFHNATQGDISFAPYAAELISPKKNAILAQGTTKVTLIWKGSDEENDIEEYEVYFGKTITPSFYQNTKETVIDIPIEAGSTYYWKILTKDKKGNISYSDLGIFKTN</sequence>
<keyword evidence="2" id="KW-1185">Reference proteome</keyword>
<evidence type="ECO:0000313" key="2">
    <source>
        <dbReference type="Proteomes" id="UP000219281"/>
    </source>
</evidence>
<protein>
    <recommendedName>
        <fullName evidence="3">Fibronectin type-III domain-containing protein</fullName>
    </recommendedName>
</protein>
<dbReference type="InterPro" id="IPR013783">
    <property type="entry name" value="Ig-like_fold"/>
</dbReference>
<evidence type="ECO:0000313" key="1">
    <source>
        <dbReference type="EMBL" id="SOD12041.1"/>
    </source>
</evidence>
<proteinExistence type="predicted"/>
<reference evidence="2" key="1">
    <citation type="submission" date="2017-09" db="EMBL/GenBank/DDBJ databases">
        <authorList>
            <person name="Varghese N."/>
            <person name="Submissions S."/>
        </authorList>
    </citation>
    <scope>NUCLEOTIDE SEQUENCE [LARGE SCALE GENOMIC DNA]</scope>
    <source>
        <strain evidence="2">CGMCC 1.12803</strain>
    </source>
</reference>
<gene>
    <name evidence="1" type="ORF">SAMN06297358_0464</name>
</gene>
<dbReference type="OrthoDB" id="789771at2"/>
<dbReference type="InterPro" id="IPR036116">
    <property type="entry name" value="FN3_sf"/>
</dbReference>
<dbReference type="PROSITE" id="PS51257">
    <property type="entry name" value="PROKAR_LIPOPROTEIN"/>
    <property type="match status" value="1"/>
</dbReference>